<organism evidence="1 2">
    <name type="scientific">Paractinoplanes deccanensis</name>
    <dbReference type="NCBI Taxonomy" id="113561"/>
    <lineage>
        <taxon>Bacteria</taxon>
        <taxon>Bacillati</taxon>
        <taxon>Actinomycetota</taxon>
        <taxon>Actinomycetes</taxon>
        <taxon>Micromonosporales</taxon>
        <taxon>Micromonosporaceae</taxon>
        <taxon>Paractinoplanes</taxon>
    </lineage>
</organism>
<sequence length="105" mass="10485">MAAGPLHATLVANTVTTLTLDLPDPVGNVASFETPPKARVGVINLSGAAEVYFTTDGSTPTVGGDGCHVLPAVVSALEVYDGTPGPTSVVKLISAGTPRVSVRAT</sequence>
<comment type="caution">
    <text evidence="1">The sequence shown here is derived from an EMBL/GenBank/DDBJ whole genome shotgun (WGS) entry which is preliminary data.</text>
</comment>
<dbReference type="Proteomes" id="UP000609879">
    <property type="component" value="Unassembled WGS sequence"/>
</dbReference>
<gene>
    <name evidence="1" type="ORF">Ade02nite_19670</name>
</gene>
<accession>A0ABQ3XZZ2</accession>
<evidence type="ECO:0000313" key="1">
    <source>
        <dbReference type="EMBL" id="GID73326.1"/>
    </source>
</evidence>
<reference evidence="1 2" key="1">
    <citation type="submission" date="2021-01" db="EMBL/GenBank/DDBJ databases">
        <title>Whole genome shotgun sequence of Actinoplanes deccanensis NBRC 13994.</title>
        <authorList>
            <person name="Komaki H."/>
            <person name="Tamura T."/>
        </authorList>
    </citation>
    <scope>NUCLEOTIDE SEQUENCE [LARGE SCALE GENOMIC DNA]</scope>
    <source>
        <strain evidence="1 2">NBRC 13994</strain>
    </source>
</reference>
<dbReference type="EMBL" id="BOMI01000033">
    <property type="protein sequence ID" value="GID73326.1"/>
    <property type="molecule type" value="Genomic_DNA"/>
</dbReference>
<evidence type="ECO:0000313" key="2">
    <source>
        <dbReference type="Proteomes" id="UP000609879"/>
    </source>
</evidence>
<name>A0ABQ3XZZ2_9ACTN</name>
<keyword evidence="2" id="KW-1185">Reference proteome</keyword>
<protein>
    <submittedName>
        <fullName evidence="1">Uncharacterized protein</fullName>
    </submittedName>
</protein>
<proteinExistence type="predicted"/>